<dbReference type="EMBL" id="JAATLK010000001">
    <property type="protein sequence ID" value="NIZ47295.1"/>
    <property type="molecule type" value="Genomic_DNA"/>
</dbReference>
<evidence type="ECO:0000256" key="2">
    <source>
        <dbReference type="ARBA" id="ARBA00022679"/>
    </source>
</evidence>
<evidence type="ECO:0000313" key="6">
    <source>
        <dbReference type="Proteomes" id="UP000752013"/>
    </source>
</evidence>
<keyword evidence="2" id="KW-0808">Transferase</keyword>
<keyword evidence="4" id="KW-0472">Membrane</keyword>
<dbReference type="InterPro" id="IPR029044">
    <property type="entry name" value="Nucleotide-diphossugar_trans"/>
</dbReference>
<dbReference type="Proteomes" id="UP000752013">
    <property type="component" value="Unassembled WGS sequence"/>
</dbReference>
<reference evidence="5" key="1">
    <citation type="submission" date="2020-03" db="EMBL/GenBank/DDBJ databases">
        <title>Spirochaetal bacteria isolated from arthropods constitute a novel genus Entomospira genus novum within the order Spirochaetales.</title>
        <authorList>
            <person name="Grana-Miraglia L."/>
            <person name="Sikutova S."/>
            <person name="Fingerle V."/>
            <person name="Sing A."/>
            <person name="Castillo-Ramirez S."/>
            <person name="Margos G."/>
            <person name="Rudolf I."/>
        </authorList>
    </citation>
    <scope>NUCLEOTIDE SEQUENCE</scope>
    <source>
        <strain evidence="5">BR208</strain>
    </source>
</reference>
<dbReference type="GO" id="GO:0046872">
    <property type="term" value="F:metal ion binding"/>
    <property type="evidence" value="ECO:0007669"/>
    <property type="project" value="UniProtKB-KW"/>
</dbReference>
<dbReference type="GO" id="GO:0016757">
    <property type="term" value="F:glycosyltransferase activity"/>
    <property type="evidence" value="ECO:0007669"/>
    <property type="project" value="UniProtKB-KW"/>
</dbReference>
<protein>
    <recommendedName>
        <fullName evidence="7">Glycosyltransferase family 8 protein</fullName>
    </recommendedName>
</protein>
<gene>
    <name evidence="5" type="ORF">HCT46_05125</name>
</gene>
<name>A0A968KT52_9SPIO</name>
<evidence type="ECO:0000313" key="5">
    <source>
        <dbReference type="EMBL" id="NIZ47295.1"/>
    </source>
</evidence>
<keyword evidence="4" id="KW-0812">Transmembrane</keyword>
<accession>A0A968KT52</accession>
<feature type="transmembrane region" description="Helical" evidence="4">
    <location>
        <begin position="220"/>
        <end position="240"/>
    </location>
</feature>
<sequence>MKIPVVFAIDDDYINQIRVTLLSLFEHAKESTCYEIYILNYHLSETARHTLRVFMDEYYRKGSLVFLDIEDIQYHAIPQVGVWGAQASFRLLLPHLLPHLEKIIYLDADVLILGDLSAMYAVDLGSTAFAAVPENVMPYRCAMIMESLSMIDKRDFHYDMNWLYINSGSLLMNLRVMRDIDIAGIAIRLLSGMPAGGFWLEEFVPNDMHGEIMPDQDILFYIAYYYTTGITYLPIFYNYLVFVFENAEKANVDSEDYRRFVQFSNRRATSFAGSVKEPVIIHFASMHPWKILHIKAPYAEIYHRYARQIQWNTTRWSSFFIFAKIQNYIRHRLILPNFKRQIDRILKRV</sequence>
<evidence type="ECO:0008006" key="7">
    <source>
        <dbReference type="Google" id="ProtNLM"/>
    </source>
</evidence>
<dbReference type="Pfam" id="PF01501">
    <property type="entry name" value="Glyco_transf_8"/>
    <property type="match status" value="1"/>
</dbReference>
<keyword evidence="3" id="KW-0479">Metal-binding</keyword>
<keyword evidence="6" id="KW-1185">Reference proteome</keyword>
<dbReference type="AlphaFoldDB" id="A0A968KT52"/>
<dbReference type="PANTHER" id="PTHR13778">
    <property type="entry name" value="GLYCOSYLTRANSFERASE 8 DOMAIN-CONTAINING PROTEIN"/>
    <property type="match status" value="1"/>
</dbReference>
<evidence type="ECO:0000256" key="4">
    <source>
        <dbReference type="SAM" id="Phobius"/>
    </source>
</evidence>
<proteinExistence type="predicted"/>
<dbReference type="PANTHER" id="PTHR13778:SF47">
    <property type="entry name" value="LIPOPOLYSACCHARIDE 1,3-GALACTOSYLTRANSFERASE"/>
    <property type="match status" value="1"/>
</dbReference>
<keyword evidence="1" id="KW-0328">Glycosyltransferase</keyword>
<keyword evidence="4" id="KW-1133">Transmembrane helix</keyword>
<comment type="caution">
    <text evidence="5">The sequence shown here is derived from an EMBL/GenBank/DDBJ whole genome shotgun (WGS) entry which is preliminary data.</text>
</comment>
<dbReference type="RefSeq" id="WP_167703704.1">
    <property type="nucleotide sequence ID" value="NZ_CP118168.1"/>
</dbReference>
<evidence type="ECO:0000256" key="1">
    <source>
        <dbReference type="ARBA" id="ARBA00022676"/>
    </source>
</evidence>
<evidence type="ECO:0000256" key="3">
    <source>
        <dbReference type="ARBA" id="ARBA00022723"/>
    </source>
</evidence>
<dbReference type="InterPro" id="IPR050748">
    <property type="entry name" value="Glycosyltrans_8_dom-fam"/>
</dbReference>
<dbReference type="InterPro" id="IPR002495">
    <property type="entry name" value="Glyco_trans_8"/>
</dbReference>
<dbReference type="SUPFAM" id="SSF53448">
    <property type="entry name" value="Nucleotide-diphospho-sugar transferases"/>
    <property type="match status" value="1"/>
</dbReference>
<dbReference type="Gene3D" id="3.90.550.10">
    <property type="entry name" value="Spore Coat Polysaccharide Biosynthesis Protein SpsA, Chain A"/>
    <property type="match status" value="1"/>
</dbReference>
<organism evidence="5 6">
    <name type="scientific">Entomospira nematocerorum</name>
    <dbReference type="NCBI Taxonomy" id="2719987"/>
    <lineage>
        <taxon>Bacteria</taxon>
        <taxon>Pseudomonadati</taxon>
        <taxon>Spirochaetota</taxon>
        <taxon>Spirochaetia</taxon>
        <taxon>Spirochaetales</taxon>
        <taxon>Spirochaetaceae</taxon>
        <taxon>Entomospira</taxon>
    </lineage>
</organism>